<sequence>IATKFLSSVPNASRKPRSLDRKADFTLPFSHILSLGFEDLYDRLRTAGNPIVSHTANVFTKTTALFSYIKVKPASSDHTEAKY</sequence>
<evidence type="ECO:0000313" key="1">
    <source>
        <dbReference type="EMBL" id="EUC39726.1"/>
    </source>
</evidence>
<accession>W6Z7S3</accession>
<dbReference type="RefSeq" id="XP_007693755.1">
    <property type="nucleotide sequence ID" value="XM_007695565.1"/>
</dbReference>
<keyword evidence="2" id="KW-1185">Reference proteome</keyword>
<protein>
    <submittedName>
        <fullName evidence="1">Uncharacterized protein</fullName>
    </submittedName>
</protein>
<organism evidence="1 2">
    <name type="scientific">Bipolaris oryzae ATCC 44560</name>
    <dbReference type="NCBI Taxonomy" id="930090"/>
    <lineage>
        <taxon>Eukaryota</taxon>
        <taxon>Fungi</taxon>
        <taxon>Dikarya</taxon>
        <taxon>Ascomycota</taxon>
        <taxon>Pezizomycotina</taxon>
        <taxon>Dothideomycetes</taxon>
        <taxon>Pleosporomycetidae</taxon>
        <taxon>Pleosporales</taxon>
        <taxon>Pleosporineae</taxon>
        <taxon>Pleosporaceae</taxon>
        <taxon>Bipolaris</taxon>
    </lineage>
</organism>
<reference evidence="1 2" key="1">
    <citation type="journal article" date="2013" name="PLoS Genet.">
        <title>Comparative genome structure, secondary metabolite, and effector coding capacity across Cochliobolus pathogens.</title>
        <authorList>
            <person name="Condon B.J."/>
            <person name="Leng Y."/>
            <person name="Wu D."/>
            <person name="Bushley K.E."/>
            <person name="Ohm R.A."/>
            <person name="Otillar R."/>
            <person name="Martin J."/>
            <person name="Schackwitz W."/>
            <person name="Grimwood J."/>
            <person name="MohdZainudin N."/>
            <person name="Xue C."/>
            <person name="Wang R."/>
            <person name="Manning V.A."/>
            <person name="Dhillon B."/>
            <person name="Tu Z.J."/>
            <person name="Steffenson B.J."/>
            <person name="Salamov A."/>
            <person name="Sun H."/>
            <person name="Lowry S."/>
            <person name="LaButti K."/>
            <person name="Han J."/>
            <person name="Copeland A."/>
            <person name="Lindquist E."/>
            <person name="Barry K."/>
            <person name="Schmutz J."/>
            <person name="Baker S.E."/>
            <person name="Ciuffetti L.M."/>
            <person name="Grigoriev I.V."/>
            <person name="Zhong S."/>
            <person name="Turgeon B.G."/>
        </authorList>
    </citation>
    <scope>NUCLEOTIDE SEQUENCE [LARGE SCALE GENOMIC DNA]</scope>
    <source>
        <strain evidence="1 2">ATCC 44560</strain>
    </source>
</reference>
<name>W6Z7S3_COCMI</name>
<dbReference type="GeneID" id="19119651"/>
<dbReference type="KEGG" id="bor:COCMIDRAFT_110737"/>
<evidence type="ECO:0000313" key="2">
    <source>
        <dbReference type="Proteomes" id="UP000054032"/>
    </source>
</evidence>
<proteinExistence type="predicted"/>
<dbReference type="EMBL" id="KI964268">
    <property type="protein sequence ID" value="EUC39726.1"/>
    <property type="molecule type" value="Genomic_DNA"/>
</dbReference>
<dbReference type="AlphaFoldDB" id="W6Z7S3"/>
<dbReference type="Proteomes" id="UP000054032">
    <property type="component" value="Unassembled WGS sequence"/>
</dbReference>
<dbReference type="OrthoDB" id="4161186at2759"/>
<gene>
    <name evidence="1" type="ORF">COCMIDRAFT_110737</name>
</gene>
<feature type="non-terminal residue" evidence="1">
    <location>
        <position position="1"/>
    </location>
</feature>
<dbReference type="HOGENOM" id="CLU_2549050_0_0_1"/>